<dbReference type="OrthoDB" id="413572at2759"/>
<evidence type="ECO:0000313" key="5">
    <source>
        <dbReference type="Proteomes" id="UP000694559"/>
    </source>
</evidence>
<proteinExistence type="inferred from homology"/>
<evidence type="ECO:0000313" key="4">
    <source>
        <dbReference type="Ensembl" id="ENSNNAP00000016229.1"/>
    </source>
</evidence>
<dbReference type="GO" id="GO:0006164">
    <property type="term" value="P:purine nucleotide biosynthetic process"/>
    <property type="evidence" value="ECO:0007669"/>
    <property type="project" value="TreeGrafter"/>
</dbReference>
<dbReference type="GO" id="GO:0000287">
    <property type="term" value="F:magnesium ion binding"/>
    <property type="evidence" value="ECO:0007669"/>
    <property type="project" value="InterPro"/>
</dbReference>
<reference evidence="4" key="2">
    <citation type="submission" date="2025-09" db="UniProtKB">
        <authorList>
            <consortium name="Ensembl"/>
        </authorList>
    </citation>
    <scope>IDENTIFICATION</scope>
</reference>
<evidence type="ECO:0000256" key="2">
    <source>
        <dbReference type="ARBA" id="ARBA00022727"/>
    </source>
</evidence>
<dbReference type="GO" id="GO:0006015">
    <property type="term" value="P:5-phosphoribose 1-diphosphate biosynthetic process"/>
    <property type="evidence" value="ECO:0007669"/>
    <property type="project" value="TreeGrafter"/>
</dbReference>
<dbReference type="GO" id="GO:0002189">
    <property type="term" value="C:ribose phosphate diphosphokinase complex"/>
    <property type="evidence" value="ECO:0007669"/>
    <property type="project" value="TreeGrafter"/>
</dbReference>
<sequence>MNCILPPHRLTVLNIKIFISNSHQELSRKIADRLDLELKTCVEIDESVCGEDVYIMQSGCGEINGNLMELLMGINARQEKRGSRISAKLVPIISQFAAQNTPSPWTSCLSDPVFL</sequence>
<dbReference type="AlphaFoldDB" id="A0A8C7E0Z5"/>
<dbReference type="PANTHER" id="PTHR10210:SF112">
    <property type="entry name" value="RIBOSE-PHOSPHATE PYROPHOSPHOKINASE 3"/>
    <property type="match status" value="1"/>
</dbReference>
<dbReference type="InterPro" id="IPR029057">
    <property type="entry name" value="PRTase-like"/>
</dbReference>
<comment type="similarity">
    <text evidence="1">Belongs to the ribose-phosphate pyrophosphokinase family.</text>
</comment>
<dbReference type="InterPro" id="IPR005946">
    <property type="entry name" value="Rib-P_diPkinase"/>
</dbReference>
<organism evidence="4 5">
    <name type="scientific">Naja naja</name>
    <name type="common">Indian cobra</name>
    <dbReference type="NCBI Taxonomy" id="35670"/>
    <lineage>
        <taxon>Eukaryota</taxon>
        <taxon>Metazoa</taxon>
        <taxon>Chordata</taxon>
        <taxon>Craniata</taxon>
        <taxon>Vertebrata</taxon>
        <taxon>Euteleostomi</taxon>
        <taxon>Lepidosauria</taxon>
        <taxon>Squamata</taxon>
        <taxon>Bifurcata</taxon>
        <taxon>Unidentata</taxon>
        <taxon>Episquamata</taxon>
        <taxon>Toxicofera</taxon>
        <taxon>Serpentes</taxon>
        <taxon>Colubroidea</taxon>
        <taxon>Elapidae</taxon>
        <taxon>Elapinae</taxon>
        <taxon>Naja</taxon>
    </lineage>
</organism>
<evidence type="ECO:0000256" key="1">
    <source>
        <dbReference type="ARBA" id="ARBA00006478"/>
    </source>
</evidence>
<dbReference type="InterPro" id="IPR029099">
    <property type="entry name" value="Pribosyltran_N"/>
</dbReference>
<keyword evidence="5" id="KW-1185">Reference proteome</keyword>
<reference evidence="4" key="1">
    <citation type="submission" date="2025-08" db="UniProtKB">
        <authorList>
            <consortium name="Ensembl"/>
        </authorList>
    </citation>
    <scope>IDENTIFICATION</scope>
</reference>
<dbReference type="SUPFAM" id="SSF53271">
    <property type="entry name" value="PRTase-like"/>
    <property type="match status" value="1"/>
</dbReference>
<dbReference type="GO" id="GO:0005737">
    <property type="term" value="C:cytoplasm"/>
    <property type="evidence" value="ECO:0007669"/>
    <property type="project" value="TreeGrafter"/>
</dbReference>
<keyword evidence="2" id="KW-0545">Nucleotide biosynthesis</keyword>
<name>A0A8C7E0Z5_NAJNA</name>
<dbReference type="Pfam" id="PF13793">
    <property type="entry name" value="Pribosyltran_N"/>
    <property type="match status" value="1"/>
</dbReference>
<dbReference type="PANTHER" id="PTHR10210">
    <property type="entry name" value="RIBOSE-PHOSPHATE DIPHOSPHOKINASE FAMILY MEMBER"/>
    <property type="match status" value="1"/>
</dbReference>
<dbReference type="GO" id="GO:0004749">
    <property type="term" value="F:ribose phosphate diphosphokinase activity"/>
    <property type="evidence" value="ECO:0007669"/>
    <property type="project" value="TreeGrafter"/>
</dbReference>
<dbReference type="GO" id="GO:0005524">
    <property type="term" value="F:ATP binding"/>
    <property type="evidence" value="ECO:0007669"/>
    <property type="project" value="TreeGrafter"/>
</dbReference>
<dbReference type="Ensembl" id="ENSNNAT00000017024.1">
    <property type="protein sequence ID" value="ENSNNAP00000016229.1"/>
    <property type="gene ID" value="ENSNNAG00000010919.1"/>
</dbReference>
<dbReference type="Proteomes" id="UP000694559">
    <property type="component" value="Unplaced"/>
</dbReference>
<feature type="domain" description="Ribose-phosphate pyrophosphokinase N-terminal" evidence="3">
    <location>
        <begin position="15"/>
        <end position="87"/>
    </location>
</feature>
<accession>A0A8C7E0Z5</accession>
<evidence type="ECO:0000259" key="3">
    <source>
        <dbReference type="Pfam" id="PF13793"/>
    </source>
</evidence>
<dbReference type="SMART" id="SM01400">
    <property type="entry name" value="Pribosyltran_N"/>
    <property type="match status" value="1"/>
</dbReference>
<protein>
    <recommendedName>
        <fullName evidence="3">Ribose-phosphate pyrophosphokinase N-terminal domain-containing protein</fullName>
    </recommendedName>
</protein>
<dbReference type="Gene3D" id="3.40.50.2020">
    <property type="match status" value="1"/>
</dbReference>